<dbReference type="AlphaFoldDB" id="A0A9W6QLK9"/>
<sequence length="67" mass="7103">MTVSDLASAEWRRSSRSSGNDCVELVIGGSGATVRDSKNTEFGHLSFADIEWTAFVGAVKGNLLAAR</sequence>
<evidence type="ECO:0000259" key="1">
    <source>
        <dbReference type="Pfam" id="PF04149"/>
    </source>
</evidence>
<accession>A0A9W6QLK9</accession>
<dbReference type="InterPro" id="IPR007278">
    <property type="entry name" value="DUF397"/>
</dbReference>
<evidence type="ECO:0000313" key="2">
    <source>
        <dbReference type="EMBL" id="GLW90817.1"/>
    </source>
</evidence>
<feature type="domain" description="DUF397" evidence="1">
    <location>
        <begin position="9"/>
        <end position="60"/>
    </location>
</feature>
<protein>
    <recommendedName>
        <fullName evidence="1">DUF397 domain-containing protein</fullName>
    </recommendedName>
</protein>
<dbReference type="Pfam" id="PF04149">
    <property type="entry name" value="DUF397"/>
    <property type="match status" value="1"/>
</dbReference>
<proteinExistence type="predicted"/>
<organism evidence="2 3">
    <name type="scientific">Actinokineospora globicatena</name>
    <dbReference type="NCBI Taxonomy" id="103729"/>
    <lineage>
        <taxon>Bacteria</taxon>
        <taxon>Bacillati</taxon>
        <taxon>Actinomycetota</taxon>
        <taxon>Actinomycetes</taxon>
        <taxon>Pseudonocardiales</taxon>
        <taxon>Pseudonocardiaceae</taxon>
        <taxon>Actinokineospora</taxon>
    </lineage>
</organism>
<gene>
    <name evidence="2" type="ORF">Aglo03_16330</name>
</gene>
<comment type="caution">
    <text evidence="2">The sequence shown here is derived from an EMBL/GenBank/DDBJ whole genome shotgun (WGS) entry which is preliminary data.</text>
</comment>
<dbReference type="RefSeq" id="WP_204455203.1">
    <property type="nucleotide sequence ID" value="NZ_BAAAVC010000005.1"/>
</dbReference>
<keyword evidence="3" id="KW-1185">Reference proteome</keyword>
<name>A0A9W6QLK9_9PSEU</name>
<evidence type="ECO:0000313" key="3">
    <source>
        <dbReference type="Proteomes" id="UP001165042"/>
    </source>
</evidence>
<dbReference type="Proteomes" id="UP001165042">
    <property type="component" value="Unassembled WGS sequence"/>
</dbReference>
<reference evidence="2" key="1">
    <citation type="submission" date="2023-02" db="EMBL/GenBank/DDBJ databases">
        <title>Actinokineospora globicatena NBRC 15670.</title>
        <authorList>
            <person name="Ichikawa N."/>
            <person name="Sato H."/>
            <person name="Tonouchi N."/>
        </authorList>
    </citation>
    <scope>NUCLEOTIDE SEQUENCE</scope>
    <source>
        <strain evidence="2">NBRC 15670</strain>
    </source>
</reference>
<dbReference type="EMBL" id="BSSD01000002">
    <property type="protein sequence ID" value="GLW90817.1"/>
    <property type="molecule type" value="Genomic_DNA"/>
</dbReference>